<evidence type="ECO:0000313" key="3">
    <source>
        <dbReference type="Proteomes" id="UP000045706"/>
    </source>
</evidence>
<feature type="transmembrane region" description="Helical" evidence="1">
    <location>
        <begin position="7"/>
        <end position="26"/>
    </location>
</feature>
<dbReference type="EMBL" id="CVQI01014446">
    <property type="protein sequence ID" value="CRK23265.1"/>
    <property type="molecule type" value="Genomic_DNA"/>
</dbReference>
<accession>A0A0G4LNN7</accession>
<sequence length="312" mass="34186">MDPSANSGYLVDASVAFAVVVLFQVAYFELKFWGALEVPDRSQLRILVWLCCGLGLAGLSYTVSFLVMCKLGNGSKSFATLTMWEIGSEISISCVEAFEVLYHIKHAWPSPQKRFLSFWVSLVLQSIILAVGTWKLTAHEIEVLRALPVVMHAQFSAMALEAVICKVELYAGMPWVPSWVSWIEAASGICSSAMAFGATWAPHQITVQCLACTLVISGKAFRDWLASHDGLNPPWYERPECSISEIQNDLVETAKSPKPPVSQSLGTNIELNPAHTTHSQSIPESFDAELPATPDLALNNGIVCVRTIEQVI</sequence>
<keyword evidence="1" id="KW-0812">Transmembrane</keyword>
<keyword evidence="1" id="KW-1133">Transmembrane helix</keyword>
<gene>
    <name evidence="2" type="ORF">BN1723_003020</name>
</gene>
<proteinExistence type="predicted"/>
<feature type="transmembrane region" description="Helical" evidence="1">
    <location>
        <begin position="46"/>
        <end position="68"/>
    </location>
</feature>
<reference evidence="3" key="1">
    <citation type="submission" date="2015-05" db="EMBL/GenBank/DDBJ databases">
        <authorList>
            <person name="Fogelqvist Johan"/>
        </authorList>
    </citation>
    <scope>NUCLEOTIDE SEQUENCE [LARGE SCALE GENOMIC DNA]</scope>
</reference>
<keyword evidence="1" id="KW-0472">Membrane</keyword>
<organism evidence="2 3">
    <name type="scientific">Verticillium longisporum</name>
    <name type="common">Verticillium dahliae var. longisporum</name>
    <dbReference type="NCBI Taxonomy" id="100787"/>
    <lineage>
        <taxon>Eukaryota</taxon>
        <taxon>Fungi</taxon>
        <taxon>Dikarya</taxon>
        <taxon>Ascomycota</taxon>
        <taxon>Pezizomycotina</taxon>
        <taxon>Sordariomycetes</taxon>
        <taxon>Hypocreomycetidae</taxon>
        <taxon>Glomerellales</taxon>
        <taxon>Plectosphaerellaceae</taxon>
        <taxon>Verticillium</taxon>
    </lineage>
</organism>
<protein>
    <submittedName>
        <fullName evidence="2">Uncharacterized protein</fullName>
    </submittedName>
</protein>
<dbReference type="AlphaFoldDB" id="A0A0G4LNN7"/>
<evidence type="ECO:0000256" key="1">
    <source>
        <dbReference type="SAM" id="Phobius"/>
    </source>
</evidence>
<name>A0A0G4LNN7_VERLO</name>
<dbReference type="Proteomes" id="UP000045706">
    <property type="component" value="Unassembled WGS sequence"/>
</dbReference>
<feature type="transmembrane region" description="Helical" evidence="1">
    <location>
        <begin position="115"/>
        <end position="134"/>
    </location>
</feature>
<evidence type="ECO:0000313" key="2">
    <source>
        <dbReference type="EMBL" id="CRK23265.1"/>
    </source>
</evidence>